<protein>
    <submittedName>
        <fullName evidence="2">Uncharacterized SAM-binding protein YcdF (DUF218 family)</fullName>
    </submittedName>
</protein>
<dbReference type="InterPro" id="IPR014729">
    <property type="entry name" value="Rossmann-like_a/b/a_fold"/>
</dbReference>
<dbReference type="PANTHER" id="PTHR30336">
    <property type="entry name" value="INNER MEMBRANE PROTEIN, PROBABLE PERMEASE"/>
    <property type="match status" value="1"/>
</dbReference>
<accession>A0ABV2LZ61</accession>
<dbReference type="Pfam" id="PF02698">
    <property type="entry name" value="DUF218"/>
    <property type="match status" value="1"/>
</dbReference>
<dbReference type="Gene3D" id="3.40.50.620">
    <property type="entry name" value="HUPs"/>
    <property type="match status" value="1"/>
</dbReference>
<dbReference type="RefSeq" id="WP_354510387.1">
    <property type="nucleotide sequence ID" value="NZ_JBEPMO010000020.1"/>
</dbReference>
<organism evidence="2 3">
    <name type="scientific">Moheibacter stercoris</name>
    <dbReference type="NCBI Taxonomy" id="1628251"/>
    <lineage>
        <taxon>Bacteria</taxon>
        <taxon>Pseudomonadati</taxon>
        <taxon>Bacteroidota</taxon>
        <taxon>Flavobacteriia</taxon>
        <taxon>Flavobacteriales</taxon>
        <taxon>Weeksellaceae</taxon>
        <taxon>Moheibacter</taxon>
    </lineage>
</organism>
<dbReference type="Proteomes" id="UP001549146">
    <property type="component" value="Unassembled WGS sequence"/>
</dbReference>
<dbReference type="InterPro" id="IPR051599">
    <property type="entry name" value="Cell_Envelope_Assoc"/>
</dbReference>
<dbReference type="EMBL" id="JBEPMO010000020">
    <property type="protein sequence ID" value="MET3732813.1"/>
    <property type="molecule type" value="Genomic_DNA"/>
</dbReference>
<reference evidence="2 3" key="1">
    <citation type="submission" date="2024-06" db="EMBL/GenBank/DDBJ databases">
        <title>Genomic Encyclopedia of Type Strains, Phase IV (KMG-IV): sequencing the most valuable type-strain genomes for metagenomic binning, comparative biology and taxonomic classification.</title>
        <authorList>
            <person name="Goeker M."/>
        </authorList>
    </citation>
    <scope>NUCLEOTIDE SEQUENCE [LARGE SCALE GENOMIC DNA]</scope>
    <source>
        <strain evidence="2 3">DSM 29388</strain>
    </source>
</reference>
<dbReference type="CDD" id="cd06259">
    <property type="entry name" value="YdcF-like"/>
    <property type="match status" value="1"/>
</dbReference>
<name>A0ABV2LZ61_9FLAO</name>
<feature type="domain" description="DUF218" evidence="1">
    <location>
        <begin position="41"/>
        <end position="185"/>
    </location>
</feature>
<comment type="caution">
    <text evidence="2">The sequence shown here is derived from an EMBL/GenBank/DDBJ whole genome shotgun (WGS) entry which is preliminary data.</text>
</comment>
<evidence type="ECO:0000313" key="2">
    <source>
        <dbReference type="EMBL" id="MET3732813.1"/>
    </source>
</evidence>
<dbReference type="InterPro" id="IPR003848">
    <property type="entry name" value="DUF218"/>
</dbReference>
<keyword evidence="3" id="KW-1185">Reference proteome</keyword>
<proteinExistence type="predicted"/>
<sequence length="198" mass="22511">MNWRFLNRILQFSILFLLILFGGTFLSIGRFSKIDQTQKADVAIILGTAVWGNEPSPVFEQRILHGIKLYQDGWVDYLIFTGGSPEIGKPSEAEVAKSYAVKKGIPTDKIFIEDQSRITQENLVYSKEILTKNAFSTVLIVSDPIHMRRAMTMASDLELVVYSSPTQTSQFRSASKKFGFLLRETYLLIGYKVLQFVR</sequence>
<evidence type="ECO:0000313" key="3">
    <source>
        <dbReference type="Proteomes" id="UP001549146"/>
    </source>
</evidence>
<gene>
    <name evidence="2" type="ORF">ABID46_002404</name>
</gene>
<dbReference type="PANTHER" id="PTHR30336:SF20">
    <property type="entry name" value="DUF218 DOMAIN-CONTAINING PROTEIN"/>
    <property type="match status" value="1"/>
</dbReference>
<evidence type="ECO:0000259" key="1">
    <source>
        <dbReference type="Pfam" id="PF02698"/>
    </source>
</evidence>